<dbReference type="Proteomes" id="UP001202117">
    <property type="component" value="Unassembled WGS sequence"/>
</dbReference>
<evidence type="ECO:0008006" key="4">
    <source>
        <dbReference type="Google" id="ProtNLM"/>
    </source>
</evidence>
<feature type="chain" id="PRO_5046623782" description="Porin" evidence="1">
    <location>
        <begin position="24"/>
        <end position="66"/>
    </location>
</feature>
<reference evidence="2 3" key="1">
    <citation type="submission" date="2022-02" db="EMBL/GenBank/DDBJ databases">
        <title>Halomonas fukangensis sp. nov., a halophilic bacterium isolated from a bulk soil of Kalidium foliatum at Fukang.</title>
        <authorList>
            <person name="Huang Y."/>
        </authorList>
    </citation>
    <scope>NUCLEOTIDE SEQUENCE [LARGE SCALE GENOMIC DNA]</scope>
    <source>
        <strain evidence="2 3">EGI 63088</strain>
    </source>
</reference>
<organism evidence="2 3">
    <name type="scientific">Halomonas flagellata</name>
    <dbReference type="NCBI Taxonomy" id="2920385"/>
    <lineage>
        <taxon>Bacteria</taxon>
        <taxon>Pseudomonadati</taxon>
        <taxon>Pseudomonadota</taxon>
        <taxon>Gammaproteobacteria</taxon>
        <taxon>Oceanospirillales</taxon>
        <taxon>Halomonadaceae</taxon>
        <taxon>Halomonas</taxon>
    </lineage>
</organism>
<proteinExistence type="predicted"/>
<dbReference type="RefSeq" id="WP_240569582.1">
    <property type="nucleotide sequence ID" value="NZ_JAKVPY010000028.1"/>
</dbReference>
<accession>A0ABS9RZ06</accession>
<keyword evidence="3" id="KW-1185">Reference proteome</keyword>
<comment type="caution">
    <text evidence="2">The sequence shown here is derived from an EMBL/GenBank/DDBJ whole genome shotgun (WGS) entry which is preliminary data.</text>
</comment>
<gene>
    <name evidence="2" type="ORF">MKP05_18280</name>
</gene>
<evidence type="ECO:0000313" key="2">
    <source>
        <dbReference type="EMBL" id="MCH4565049.1"/>
    </source>
</evidence>
<sequence>MRKLTLLTAVAVAGVTFTGQAMAYQAGDLYVRGSFEKADVTTDNISDESGFSLAGGYLFHDKVGME</sequence>
<feature type="signal peptide" evidence="1">
    <location>
        <begin position="1"/>
        <end position="23"/>
    </location>
</feature>
<keyword evidence="1" id="KW-0732">Signal</keyword>
<name>A0ABS9RZ06_9GAMM</name>
<evidence type="ECO:0000256" key="1">
    <source>
        <dbReference type="SAM" id="SignalP"/>
    </source>
</evidence>
<evidence type="ECO:0000313" key="3">
    <source>
        <dbReference type="Proteomes" id="UP001202117"/>
    </source>
</evidence>
<dbReference type="EMBL" id="JAKVPY010000028">
    <property type="protein sequence ID" value="MCH4565049.1"/>
    <property type="molecule type" value="Genomic_DNA"/>
</dbReference>
<protein>
    <recommendedName>
        <fullName evidence="4">Porin</fullName>
    </recommendedName>
</protein>